<protein>
    <submittedName>
        <fullName evidence="6">Septal ring factor EnvC, activator of murein hydrolases AmiA and AmiB</fullName>
    </submittedName>
</protein>
<dbReference type="RefSeq" id="WP_072890445.1">
    <property type="nucleotide sequence ID" value="NZ_FRAE01000080.1"/>
</dbReference>
<proteinExistence type="predicted"/>
<evidence type="ECO:0000259" key="5">
    <source>
        <dbReference type="Pfam" id="PF24568"/>
    </source>
</evidence>
<reference evidence="7" key="1">
    <citation type="submission" date="2016-11" db="EMBL/GenBank/DDBJ databases">
        <authorList>
            <person name="Varghese N."/>
            <person name="Submissions S."/>
        </authorList>
    </citation>
    <scope>NUCLEOTIDE SEQUENCE [LARGE SCALE GENOMIC DNA]</scope>
    <source>
        <strain evidence="7">DSM 15518</strain>
    </source>
</reference>
<keyword evidence="1 3" id="KW-0732">Signal</keyword>
<evidence type="ECO:0000313" key="6">
    <source>
        <dbReference type="EMBL" id="SHK49833.1"/>
    </source>
</evidence>
<evidence type="ECO:0000256" key="2">
    <source>
        <dbReference type="SAM" id="Coils"/>
    </source>
</evidence>
<feature type="domain" description="M23ase beta-sheet core" evidence="4">
    <location>
        <begin position="271"/>
        <end position="366"/>
    </location>
</feature>
<dbReference type="Proteomes" id="UP000242497">
    <property type="component" value="Unassembled WGS sequence"/>
</dbReference>
<dbReference type="InterPro" id="IPR057309">
    <property type="entry name" value="PcsB_CC"/>
</dbReference>
<dbReference type="AlphaFoldDB" id="A0A1M6SYN6"/>
<feature type="chain" id="PRO_5012455108" evidence="3">
    <location>
        <begin position="22"/>
        <end position="373"/>
    </location>
</feature>
<feature type="signal peptide" evidence="3">
    <location>
        <begin position="1"/>
        <end position="21"/>
    </location>
</feature>
<feature type="coiled-coil region" evidence="2">
    <location>
        <begin position="150"/>
        <end position="237"/>
    </location>
</feature>
<dbReference type="Pfam" id="PF24568">
    <property type="entry name" value="CC_PcsB"/>
    <property type="match status" value="1"/>
</dbReference>
<organism evidence="6 7">
    <name type="scientific">Tepidibacter formicigenes DSM 15518</name>
    <dbReference type="NCBI Taxonomy" id="1123349"/>
    <lineage>
        <taxon>Bacteria</taxon>
        <taxon>Bacillati</taxon>
        <taxon>Bacillota</taxon>
        <taxon>Clostridia</taxon>
        <taxon>Peptostreptococcales</taxon>
        <taxon>Peptostreptococcaceae</taxon>
        <taxon>Tepidibacter</taxon>
    </lineage>
</organism>
<keyword evidence="6" id="KW-0378">Hydrolase</keyword>
<dbReference type="EMBL" id="FRAE01000080">
    <property type="protein sequence ID" value="SHK49833.1"/>
    <property type="molecule type" value="Genomic_DNA"/>
</dbReference>
<keyword evidence="2" id="KW-0175">Coiled coil</keyword>
<dbReference type="InterPro" id="IPR011055">
    <property type="entry name" value="Dup_hybrid_motif"/>
</dbReference>
<dbReference type="PANTHER" id="PTHR21666:SF270">
    <property type="entry name" value="MUREIN HYDROLASE ACTIVATOR ENVC"/>
    <property type="match status" value="1"/>
</dbReference>
<dbReference type="OrthoDB" id="9809488at2"/>
<evidence type="ECO:0000256" key="3">
    <source>
        <dbReference type="SAM" id="SignalP"/>
    </source>
</evidence>
<dbReference type="Gene3D" id="2.70.70.10">
    <property type="entry name" value="Glucose Permease (Domain IIA)"/>
    <property type="match status" value="1"/>
</dbReference>
<feature type="domain" description="Peptidoglycan hydrolase PcsB coiled-coil" evidence="5">
    <location>
        <begin position="94"/>
        <end position="167"/>
    </location>
</feature>
<dbReference type="Gene3D" id="6.10.250.3150">
    <property type="match status" value="1"/>
</dbReference>
<dbReference type="SUPFAM" id="SSF51261">
    <property type="entry name" value="Duplicated hybrid motif"/>
    <property type="match status" value="1"/>
</dbReference>
<dbReference type="PANTHER" id="PTHR21666">
    <property type="entry name" value="PEPTIDASE-RELATED"/>
    <property type="match status" value="1"/>
</dbReference>
<dbReference type="GO" id="GO:0004222">
    <property type="term" value="F:metalloendopeptidase activity"/>
    <property type="evidence" value="ECO:0007669"/>
    <property type="project" value="TreeGrafter"/>
</dbReference>
<dbReference type="FunFam" id="2.70.70.10:FF:000006">
    <property type="entry name" value="M23 family peptidase"/>
    <property type="match status" value="1"/>
</dbReference>
<dbReference type="Pfam" id="PF01551">
    <property type="entry name" value="Peptidase_M23"/>
    <property type="match status" value="1"/>
</dbReference>
<keyword evidence="7" id="KW-1185">Reference proteome</keyword>
<evidence type="ECO:0000256" key="1">
    <source>
        <dbReference type="ARBA" id="ARBA00022729"/>
    </source>
</evidence>
<dbReference type="CDD" id="cd12797">
    <property type="entry name" value="M23_peptidase"/>
    <property type="match status" value="1"/>
</dbReference>
<gene>
    <name evidence="6" type="ORF">SAMN02744037_02464</name>
</gene>
<dbReference type="STRING" id="1123349.SAMN02744037_02464"/>
<accession>A0A1M6SYN6</accession>
<evidence type="ECO:0000259" key="4">
    <source>
        <dbReference type="Pfam" id="PF01551"/>
    </source>
</evidence>
<evidence type="ECO:0000313" key="7">
    <source>
        <dbReference type="Proteomes" id="UP000242497"/>
    </source>
</evidence>
<dbReference type="InterPro" id="IPR016047">
    <property type="entry name" value="M23ase_b-sheet_dom"/>
</dbReference>
<dbReference type="InterPro" id="IPR050570">
    <property type="entry name" value="Cell_wall_metabolism_enzyme"/>
</dbReference>
<feature type="coiled-coil region" evidence="2">
    <location>
        <begin position="17"/>
        <end position="107"/>
    </location>
</feature>
<sequence>MRKIAFILSVLIIFSSLNAFAENLSDYQKKLNNAQKSMNNINKALNENKKAQKSVQQKIDKLNTQIDEKENIIVKLQRDLNATKNDIKVTTEEIKTLENKIEENEELLGKRLRVMYKTSDISYIEVLLSSRDISELLSNLDMIKRIVNYDKNLLAELREDKKAVENKKEELMTKEKRMASLKREIEIEKGRLVASRGKQSKLKKQLESDEAKMERDIDELNRYAKSLETQIKKLQSKGDYTGGVMAWPVPGRTRISSPFGMRYHPILKKKKMHTGIDIPAPVGTNIVAANDGKVISAGWLGGYGKAVIIDHGGGIVTLYGHNSKLTVSEGDSVKRGQTIAKAGSTGRSTGPHCHFEVRKDGKYVDPVPWVKSK</sequence>
<name>A0A1M6SYN6_9FIRM</name>